<protein>
    <submittedName>
        <fullName evidence="1">Uncharacterized protein</fullName>
    </submittedName>
</protein>
<comment type="caution">
    <text evidence="1">The sequence shown here is derived from an EMBL/GenBank/DDBJ whole genome shotgun (WGS) entry which is preliminary data.</text>
</comment>
<reference evidence="1" key="1">
    <citation type="submission" date="2022-03" db="EMBL/GenBank/DDBJ databases">
        <authorList>
            <person name="Sayadi A."/>
        </authorList>
    </citation>
    <scope>NUCLEOTIDE SEQUENCE</scope>
</reference>
<dbReference type="OrthoDB" id="7422307at2759"/>
<dbReference type="AlphaFoldDB" id="A0A9P0QB49"/>
<sequence length="161" mass="18491">MVSGKNCVHFFSPLKLKEKTISDPEQIDSIIEEVVDIAKQLNLEVDNDDVQELLDSHNQELTIDEVIEMRKYEQDIEQTDSLDPVESVNQMTIANLTEGLNSIEKGLQILEKIDSNEERVSTTKRGIKKLLVCYEEILREKKKNLTRQATLLEYIKPSTSK</sequence>
<gene>
    <name evidence="1" type="ORF">ACAOBT_LOCUS35305</name>
</gene>
<accession>A0A9P0QB49</accession>
<dbReference type="Proteomes" id="UP001152888">
    <property type="component" value="Unassembled WGS sequence"/>
</dbReference>
<name>A0A9P0QB49_ACAOB</name>
<dbReference type="EMBL" id="CAKOFQ010008878">
    <property type="protein sequence ID" value="CAH2016354.1"/>
    <property type="molecule type" value="Genomic_DNA"/>
</dbReference>
<organism evidence="1 2">
    <name type="scientific">Acanthoscelides obtectus</name>
    <name type="common">Bean weevil</name>
    <name type="synonym">Bruchus obtectus</name>
    <dbReference type="NCBI Taxonomy" id="200917"/>
    <lineage>
        <taxon>Eukaryota</taxon>
        <taxon>Metazoa</taxon>
        <taxon>Ecdysozoa</taxon>
        <taxon>Arthropoda</taxon>
        <taxon>Hexapoda</taxon>
        <taxon>Insecta</taxon>
        <taxon>Pterygota</taxon>
        <taxon>Neoptera</taxon>
        <taxon>Endopterygota</taxon>
        <taxon>Coleoptera</taxon>
        <taxon>Polyphaga</taxon>
        <taxon>Cucujiformia</taxon>
        <taxon>Chrysomeloidea</taxon>
        <taxon>Chrysomelidae</taxon>
        <taxon>Bruchinae</taxon>
        <taxon>Bruchini</taxon>
        <taxon>Acanthoscelides</taxon>
    </lineage>
</organism>
<evidence type="ECO:0000313" key="2">
    <source>
        <dbReference type="Proteomes" id="UP001152888"/>
    </source>
</evidence>
<proteinExistence type="predicted"/>
<evidence type="ECO:0000313" key="1">
    <source>
        <dbReference type="EMBL" id="CAH2016354.1"/>
    </source>
</evidence>
<keyword evidence="2" id="KW-1185">Reference proteome</keyword>